<dbReference type="AlphaFoldDB" id="A0A2I1EUV2"/>
<dbReference type="VEuPathDB" id="FungiDB:RhiirA1_426929"/>
<comment type="caution">
    <text evidence="1">The sequence shown here is derived from an EMBL/GenBank/DDBJ whole genome shotgun (WGS) entry which is preliminary data.</text>
</comment>
<accession>A0A2I1EUV2</accession>
<name>A0A2I1EUV2_9GLOM</name>
<reference evidence="1 2" key="2">
    <citation type="submission" date="2017-10" db="EMBL/GenBank/DDBJ databases">
        <title>Genome analyses suggest a sexual origin of heterokaryosis in a supposedly ancient asexual fungus.</title>
        <authorList>
            <person name="Corradi N."/>
            <person name="Sedzielewska K."/>
            <person name="Noel J."/>
            <person name="Charron P."/>
            <person name="Farinelli L."/>
            <person name="Marton T."/>
            <person name="Kruger M."/>
            <person name="Pelin A."/>
            <person name="Brachmann A."/>
            <person name="Corradi N."/>
        </authorList>
    </citation>
    <scope>NUCLEOTIDE SEQUENCE [LARGE SCALE GENOMIC DNA]</scope>
    <source>
        <strain evidence="1 2">A1</strain>
    </source>
</reference>
<dbReference type="EMBL" id="LLXH01001323">
    <property type="protein sequence ID" value="PKC59469.1"/>
    <property type="molecule type" value="Genomic_DNA"/>
</dbReference>
<protein>
    <submittedName>
        <fullName evidence="1">Uncharacterized protein</fullName>
    </submittedName>
</protein>
<reference evidence="1 2" key="1">
    <citation type="submission" date="2017-10" db="EMBL/GenBank/DDBJ databases">
        <title>Extensive intraspecific genome diversity in a model arbuscular mycorrhizal fungus.</title>
        <authorList>
            <person name="Chen E.C.H."/>
            <person name="Morin E."/>
            <person name="Baudet D."/>
            <person name="Noel J."/>
            <person name="Ndikumana S."/>
            <person name="Charron P."/>
            <person name="St-Onge C."/>
            <person name="Giorgi J."/>
            <person name="Grigoriev I.V."/>
            <person name="Roux C."/>
            <person name="Martin F.M."/>
            <person name="Corradi N."/>
        </authorList>
    </citation>
    <scope>NUCLEOTIDE SEQUENCE [LARGE SCALE GENOMIC DNA]</scope>
    <source>
        <strain evidence="1 2">A1</strain>
    </source>
</reference>
<evidence type="ECO:0000313" key="1">
    <source>
        <dbReference type="EMBL" id="PKC59469.1"/>
    </source>
</evidence>
<evidence type="ECO:0000313" key="2">
    <source>
        <dbReference type="Proteomes" id="UP000232688"/>
    </source>
</evidence>
<organism evidence="1 2">
    <name type="scientific">Rhizophagus irregularis</name>
    <dbReference type="NCBI Taxonomy" id="588596"/>
    <lineage>
        <taxon>Eukaryota</taxon>
        <taxon>Fungi</taxon>
        <taxon>Fungi incertae sedis</taxon>
        <taxon>Mucoromycota</taxon>
        <taxon>Glomeromycotina</taxon>
        <taxon>Glomeromycetes</taxon>
        <taxon>Glomerales</taxon>
        <taxon>Glomeraceae</taxon>
        <taxon>Rhizophagus</taxon>
    </lineage>
</organism>
<dbReference type="Proteomes" id="UP000232688">
    <property type="component" value="Unassembled WGS sequence"/>
</dbReference>
<gene>
    <name evidence="1" type="ORF">RhiirA1_426929</name>
</gene>
<dbReference type="SUPFAM" id="SSF81585">
    <property type="entry name" value="PsbU/PolX domain-like"/>
    <property type="match status" value="1"/>
</dbReference>
<sequence length="59" mass="6877">MPKRIAETITGIDNAISEAICENRPYKNVNDLIKKERIKMHIGEFLNNDHDLMFLFTLT</sequence>
<proteinExistence type="predicted"/>